<evidence type="ECO:0008006" key="4">
    <source>
        <dbReference type="Google" id="ProtNLM"/>
    </source>
</evidence>
<feature type="non-terminal residue" evidence="2">
    <location>
        <position position="1"/>
    </location>
</feature>
<accession>A0ABR1ICI7</accession>
<dbReference type="Proteomes" id="UP001498421">
    <property type="component" value="Unassembled WGS sequence"/>
</dbReference>
<protein>
    <recommendedName>
        <fullName evidence="4">C2H2-type domain-containing protein</fullName>
    </recommendedName>
</protein>
<gene>
    <name evidence="2" type="ORF">QQZ08_002493</name>
</gene>
<comment type="caution">
    <text evidence="2">The sequence shown here is derived from an EMBL/GenBank/DDBJ whole genome shotgun (WGS) entry which is preliminary data.</text>
</comment>
<name>A0ABR1ICI7_9HYPO</name>
<dbReference type="EMBL" id="JAZAVK010000015">
    <property type="protein sequence ID" value="KAK7430964.1"/>
    <property type="molecule type" value="Genomic_DNA"/>
</dbReference>
<dbReference type="PANTHER" id="PTHR38166:SF1">
    <property type="entry name" value="C2H2-TYPE DOMAIN-CONTAINING PROTEIN"/>
    <property type="match status" value="1"/>
</dbReference>
<evidence type="ECO:0000256" key="1">
    <source>
        <dbReference type="SAM" id="MobiDB-lite"/>
    </source>
</evidence>
<evidence type="ECO:0000313" key="2">
    <source>
        <dbReference type="EMBL" id="KAK7430964.1"/>
    </source>
</evidence>
<sequence>PSLQDAEKHRETFTFDTTNLYFPSNYCLQPFAQSQKFPLTGIGSWSNCTSSYPTPTASPKLGTTKDRPKEPRQILPAKPGVEPSRPKKRSRQSSLRVDGTKQPVDDNEPKPPSLACPFYKRNQKKYQDCLKYELRRPKDVKQHIFRRHLRPEFYCARCFKTFSAAEDRDHHTRELQCERVDDPQFDGISSKQQKLLKDYISQNRTVEQQWFDMWCIIFPDQTQMQPTSCYSGNHVEETVSQLRAFWDRKKSEILRSILSENEFKALKPCLIDKVISTILTRVESEMSRSAVEIAPKIPLAIPPTSTQHVQEVNVKCNQSQENDASDEDQNLQLGKELFGEMVCLPSEDDEDLPMKW</sequence>
<feature type="region of interest" description="Disordered" evidence="1">
    <location>
        <begin position="51"/>
        <end position="117"/>
    </location>
</feature>
<evidence type="ECO:0000313" key="3">
    <source>
        <dbReference type="Proteomes" id="UP001498421"/>
    </source>
</evidence>
<reference evidence="2 3" key="1">
    <citation type="journal article" date="2025" name="Microbiol. Resour. Announc.">
        <title>Draft genome sequences for Neonectria magnoliae and Neonectria punicea, canker pathogens of Liriodendron tulipifera and Acer saccharum in West Virginia.</title>
        <authorList>
            <person name="Petronek H.M."/>
            <person name="Kasson M.T."/>
            <person name="Metheny A.M."/>
            <person name="Stauder C.M."/>
            <person name="Lovett B."/>
            <person name="Lynch S.C."/>
            <person name="Garnas J.R."/>
            <person name="Kasson L.R."/>
            <person name="Stajich J.E."/>
        </authorList>
    </citation>
    <scope>NUCLEOTIDE SEQUENCE [LARGE SCALE GENOMIC DNA]</scope>
    <source>
        <strain evidence="2 3">NRRL 64651</strain>
    </source>
</reference>
<keyword evidence="3" id="KW-1185">Reference proteome</keyword>
<proteinExistence type="predicted"/>
<dbReference type="PANTHER" id="PTHR38166">
    <property type="entry name" value="C2H2-TYPE DOMAIN-CONTAINING PROTEIN-RELATED"/>
    <property type="match status" value="1"/>
</dbReference>
<organism evidence="2 3">
    <name type="scientific">Neonectria magnoliae</name>
    <dbReference type="NCBI Taxonomy" id="2732573"/>
    <lineage>
        <taxon>Eukaryota</taxon>
        <taxon>Fungi</taxon>
        <taxon>Dikarya</taxon>
        <taxon>Ascomycota</taxon>
        <taxon>Pezizomycotina</taxon>
        <taxon>Sordariomycetes</taxon>
        <taxon>Hypocreomycetidae</taxon>
        <taxon>Hypocreales</taxon>
        <taxon>Nectriaceae</taxon>
        <taxon>Neonectria</taxon>
    </lineage>
</organism>
<feature type="compositionally biased region" description="Basic and acidic residues" evidence="1">
    <location>
        <begin position="63"/>
        <end position="72"/>
    </location>
</feature>